<keyword evidence="1" id="KW-1133">Transmembrane helix</keyword>
<dbReference type="AlphaFoldDB" id="A0A3M6X841"/>
<name>A0A3M6X841_HORWE</name>
<keyword evidence="1" id="KW-0812">Transmembrane</keyword>
<dbReference type="Proteomes" id="UP000281245">
    <property type="component" value="Unassembled WGS sequence"/>
</dbReference>
<accession>A0A3M6X841</accession>
<keyword evidence="1" id="KW-0472">Membrane</keyword>
<reference evidence="2 3" key="1">
    <citation type="journal article" date="2018" name="BMC Genomics">
        <title>Genomic evidence for intraspecific hybridization in a clonal and extremely halotolerant yeast.</title>
        <authorList>
            <person name="Gostincar C."/>
            <person name="Stajich J.E."/>
            <person name="Zupancic J."/>
            <person name="Zalar P."/>
            <person name="Gunde-Cimerman N."/>
        </authorList>
    </citation>
    <scope>NUCLEOTIDE SEQUENCE [LARGE SCALE GENOMIC DNA]</scope>
    <source>
        <strain evidence="2 3">EXF-6656</strain>
    </source>
</reference>
<proteinExistence type="predicted"/>
<feature type="transmembrane region" description="Helical" evidence="1">
    <location>
        <begin position="45"/>
        <end position="69"/>
    </location>
</feature>
<evidence type="ECO:0000313" key="2">
    <source>
        <dbReference type="EMBL" id="RMX86947.1"/>
    </source>
</evidence>
<sequence>MAVPRDPAFWKRFSMAVHMDEEKGAPEYSDSWLLRERKKKSKRTCICWTFWIIFFIFIAAIVAIIIWLLKSGVLDNVGGRARVWIRLLRQTRRTMDQMETLKRAVRVVARF</sequence>
<dbReference type="EMBL" id="QWIJ01000140">
    <property type="protein sequence ID" value="RMX86947.1"/>
    <property type="molecule type" value="Genomic_DNA"/>
</dbReference>
<evidence type="ECO:0000313" key="3">
    <source>
        <dbReference type="Proteomes" id="UP000281245"/>
    </source>
</evidence>
<evidence type="ECO:0000256" key="1">
    <source>
        <dbReference type="SAM" id="Phobius"/>
    </source>
</evidence>
<gene>
    <name evidence="2" type="ORF">D0869_02719</name>
</gene>
<organism evidence="2 3">
    <name type="scientific">Hortaea werneckii</name>
    <name type="common">Black yeast</name>
    <name type="synonym">Cladosporium werneckii</name>
    <dbReference type="NCBI Taxonomy" id="91943"/>
    <lineage>
        <taxon>Eukaryota</taxon>
        <taxon>Fungi</taxon>
        <taxon>Dikarya</taxon>
        <taxon>Ascomycota</taxon>
        <taxon>Pezizomycotina</taxon>
        <taxon>Dothideomycetes</taxon>
        <taxon>Dothideomycetidae</taxon>
        <taxon>Mycosphaerellales</taxon>
        <taxon>Teratosphaeriaceae</taxon>
        <taxon>Hortaea</taxon>
    </lineage>
</organism>
<dbReference type="OrthoDB" id="5353310at2759"/>
<protein>
    <submittedName>
        <fullName evidence="2">Uncharacterized protein</fullName>
    </submittedName>
</protein>
<comment type="caution">
    <text evidence="2">The sequence shown here is derived from an EMBL/GenBank/DDBJ whole genome shotgun (WGS) entry which is preliminary data.</text>
</comment>
<dbReference type="VEuPathDB" id="FungiDB:BTJ68_05122"/>